<keyword evidence="5" id="KW-1185">Reference proteome</keyword>
<sequence length="474" mass="53884">MYLVKFLVSGLILMYHASGQDEIGVSRPPLNIVVNTDSAPKPPTNAVMINEPRSIKPPPTIEVDRPPPTIEVKKPPPTIEVKKPPPTIEVERPPNEYSKPGPTPQPSQEQRQNSNARETNNDRVKENNQSDRKGDRPTKTENNNERGERKPGVTSSSIKTQSARRVDILYPPKTVPTPMFSLDSTINLKWDYDKNLKIMPKMISISVQAPKDPKAGPNAKPMLYEFATNISGTIKEFSWNTKKMAPSGFNYRSGKGYFLYIYDSVLGFKKSDVAPTGRLQKFVLPFIFYDSTYTQTNDGVPRDYNPNASNFLKVSKIKKTKTSRASLFIQDIAHWIQETYSNISTRKVFSHTFHGVIKFDHCLKNASFHNKYKTKSEKSSNIKYRDVPGISFLKKISITISSIDPLSETDLINPFIKQIFSLKLTESIGKYAIEKDVPYVSLYKCKNLPEYTTMMYEYLEARSCFYDISNLICE</sequence>
<protein>
    <recommendedName>
        <fullName evidence="3">DUF7137 domain-containing protein</fullName>
    </recommendedName>
</protein>
<dbReference type="Proteomes" id="UP000245699">
    <property type="component" value="Unassembled WGS sequence"/>
</dbReference>
<feature type="compositionally biased region" description="Polar residues" evidence="1">
    <location>
        <begin position="153"/>
        <end position="163"/>
    </location>
</feature>
<organism evidence="4 5">
    <name type="scientific">Furculomyces boomerangus</name>
    <dbReference type="NCBI Taxonomy" id="61424"/>
    <lineage>
        <taxon>Eukaryota</taxon>
        <taxon>Fungi</taxon>
        <taxon>Fungi incertae sedis</taxon>
        <taxon>Zoopagomycota</taxon>
        <taxon>Kickxellomycotina</taxon>
        <taxon>Harpellomycetes</taxon>
        <taxon>Harpellales</taxon>
        <taxon>Harpellaceae</taxon>
        <taxon>Furculomyces</taxon>
    </lineage>
</organism>
<feature type="signal peptide" evidence="2">
    <location>
        <begin position="1"/>
        <end position="19"/>
    </location>
</feature>
<dbReference type="InterPro" id="IPR055561">
    <property type="entry name" value="DUF7137"/>
</dbReference>
<dbReference type="EMBL" id="MBFT01000049">
    <property type="protein sequence ID" value="PVU99195.1"/>
    <property type="molecule type" value="Genomic_DNA"/>
</dbReference>
<name>A0A2T9Z3M0_9FUNG</name>
<feature type="chain" id="PRO_5015543946" description="DUF7137 domain-containing protein" evidence="2">
    <location>
        <begin position="20"/>
        <end position="474"/>
    </location>
</feature>
<evidence type="ECO:0000259" key="3">
    <source>
        <dbReference type="Pfam" id="PF23585"/>
    </source>
</evidence>
<dbReference type="STRING" id="61424.A0A2T9Z3M0"/>
<dbReference type="AlphaFoldDB" id="A0A2T9Z3M0"/>
<feature type="domain" description="DUF7137" evidence="3">
    <location>
        <begin position="163"/>
        <end position="298"/>
    </location>
</feature>
<evidence type="ECO:0000313" key="5">
    <source>
        <dbReference type="Proteomes" id="UP000245699"/>
    </source>
</evidence>
<feature type="compositionally biased region" description="Basic and acidic residues" evidence="1">
    <location>
        <begin position="119"/>
        <end position="151"/>
    </location>
</feature>
<comment type="caution">
    <text evidence="4">The sequence shown here is derived from an EMBL/GenBank/DDBJ whole genome shotgun (WGS) entry which is preliminary data.</text>
</comment>
<keyword evidence="2" id="KW-0732">Signal</keyword>
<feature type="compositionally biased region" description="Polar residues" evidence="1">
    <location>
        <begin position="106"/>
        <end position="118"/>
    </location>
</feature>
<dbReference type="Pfam" id="PF23585">
    <property type="entry name" value="DUF7137"/>
    <property type="match status" value="1"/>
</dbReference>
<evidence type="ECO:0000313" key="4">
    <source>
        <dbReference type="EMBL" id="PVU99195.1"/>
    </source>
</evidence>
<dbReference type="OrthoDB" id="2435509at2759"/>
<evidence type="ECO:0000256" key="2">
    <source>
        <dbReference type="SAM" id="SignalP"/>
    </source>
</evidence>
<feature type="region of interest" description="Disordered" evidence="1">
    <location>
        <begin position="37"/>
        <end position="165"/>
    </location>
</feature>
<gene>
    <name evidence="4" type="ORF">BB559_000928</name>
</gene>
<accession>A0A2T9Z3M0</accession>
<reference evidence="4 5" key="1">
    <citation type="journal article" date="2018" name="MBio">
        <title>Comparative Genomics Reveals the Core Gene Toolbox for the Fungus-Insect Symbiosis.</title>
        <authorList>
            <person name="Wang Y."/>
            <person name="Stata M."/>
            <person name="Wang W."/>
            <person name="Stajich J.E."/>
            <person name="White M.M."/>
            <person name="Moncalvo J.M."/>
        </authorList>
    </citation>
    <scope>NUCLEOTIDE SEQUENCE [LARGE SCALE GENOMIC DNA]</scope>
    <source>
        <strain evidence="4 5">AUS-77-4</strain>
    </source>
</reference>
<proteinExistence type="predicted"/>
<evidence type="ECO:0000256" key="1">
    <source>
        <dbReference type="SAM" id="MobiDB-lite"/>
    </source>
</evidence>